<gene>
    <name evidence="1" type="ORF">ACFFH4_11640</name>
</gene>
<comment type="caution">
    <text evidence="1">The sequence shown here is derived from an EMBL/GenBank/DDBJ whole genome shotgun (WGS) entry which is preliminary data.</text>
</comment>
<accession>A0ABV6NGY6</accession>
<sequence length="107" mass="12906">MDLETVIEELYNIPDLILIEEEKYYNAKNYLDELKLELHFRKCDLYLQGFEGRNQEERDALKFPHLKELLAEITMAECELNSQSIRYNYLKRKMESLSVIAEHFKDK</sequence>
<protein>
    <submittedName>
        <fullName evidence="1">Uncharacterized protein</fullName>
    </submittedName>
</protein>
<dbReference type="RefSeq" id="WP_273845687.1">
    <property type="nucleotide sequence ID" value="NZ_JAQQWT010000014.1"/>
</dbReference>
<evidence type="ECO:0000313" key="1">
    <source>
        <dbReference type="EMBL" id="MFC0559699.1"/>
    </source>
</evidence>
<reference evidence="1 2" key="1">
    <citation type="submission" date="2024-09" db="EMBL/GenBank/DDBJ databases">
        <authorList>
            <person name="Sun Q."/>
            <person name="Mori K."/>
        </authorList>
    </citation>
    <scope>NUCLEOTIDE SEQUENCE [LARGE SCALE GENOMIC DNA]</scope>
    <source>
        <strain evidence="1 2">NCAIM B.02301</strain>
    </source>
</reference>
<keyword evidence="2" id="KW-1185">Reference proteome</keyword>
<dbReference type="EMBL" id="JBHLTR010000016">
    <property type="protein sequence ID" value="MFC0559699.1"/>
    <property type="molecule type" value="Genomic_DNA"/>
</dbReference>
<organism evidence="1 2">
    <name type="scientific">Halalkalibacter alkalisediminis</name>
    <dbReference type="NCBI Taxonomy" id="935616"/>
    <lineage>
        <taxon>Bacteria</taxon>
        <taxon>Bacillati</taxon>
        <taxon>Bacillota</taxon>
        <taxon>Bacilli</taxon>
        <taxon>Bacillales</taxon>
        <taxon>Bacillaceae</taxon>
        <taxon>Halalkalibacter</taxon>
    </lineage>
</organism>
<dbReference type="Proteomes" id="UP001589833">
    <property type="component" value="Unassembled WGS sequence"/>
</dbReference>
<evidence type="ECO:0000313" key="2">
    <source>
        <dbReference type="Proteomes" id="UP001589833"/>
    </source>
</evidence>
<proteinExistence type="predicted"/>
<name>A0ABV6NGY6_9BACI</name>